<comment type="subcellular location">
    <subcellularLocation>
        <location evidence="1">Endosome</location>
    </subcellularLocation>
    <subcellularLocation>
        <location evidence="2">Preautophagosomal structure membrane</location>
        <topology evidence="2">Peripheral membrane protein</topology>
    </subcellularLocation>
</comment>
<dbReference type="CDD" id="cd11685">
    <property type="entry name" value="UEV_TSG101-like"/>
    <property type="match status" value="1"/>
</dbReference>
<dbReference type="GO" id="GO:0006914">
    <property type="term" value="P:autophagy"/>
    <property type="evidence" value="ECO:0007669"/>
    <property type="project" value="UniProtKB-KW"/>
</dbReference>
<protein>
    <recommendedName>
        <fullName evidence="11">VPS37 C-terminal domain-containing protein</fullName>
    </recommendedName>
</protein>
<dbReference type="Proteomes" id="UP000054107">
    <property type="component" value="Unassembled WGS sequence"/>
</dbReference>
<dbReference type="Pfam" id="PF04108">
    <property type="entry name" value="ATG17_like"/>
    <property type="match status" value="1"/>
</dbReference>
<dbReference type="InterPro" id="IPR029012">
    <property type="entry name" value="Helix_hairpin_bin_sf"/>
</dbReference>
<dbReference type="GO" id="GO:0000813">
    <property type="term" value="C:ESCRT I complex"/>
    <property type="evidence" value="ECO:0007669"/>
    <property type="project" value="TreeGrafter"/>
</dbReference>
<feature type="domain" description="VPS37 C-terminal" evidence="11">
    <location>
        <begin position="205"/>
        <end position="286"/>
    </location>
</feature>
<keyword evidence="6 8" id="KW-0653">Protein transport</keyword>
<evidence type="ECO:0000256" key="3">
    <source>
        <dbReference type="ARBA" id="ARBA00007617"/>
    </source>
</evidence>
<evidence type="ECO:0000256" key="8">
    <source>
        <dbReference type="PROSITE-ProRule" id="PRU00646"/>
    </source>
</evidence>
<dbReference type="Pfam" id="PF07200">
    <property type="entry name" value="Mod_r"/>
    <property type="match status" value="1"/>
</dbReference>
<accession>A0A0B7NP49</accession>
<dbReference type="PROSITE" id="PS51314">
    <property type="entry name" value="VPS37_C"/>
    <property type="match status" value="1"/>
</dbReference>
<dbReference type="GO" id="GO:0034045">
    <property type="term" value="C:phagophore assembly site membrane"/>
    <property type="evidence" value="ECO:0007669"/>
    <property type="project" value="UniProtKB-SubCell"/>
</dbReference>
<dbReference type="InterPro" id="IPR037202">
    <property type="entry name" value="ESCRT_assembly_dom"/>
</dbReference>
<dbReference type="Gene3D" id="1.10.287.660">
    <property type="entry name" value="Helix hairpin bin"/>
    <property type="match status" value="1"/>
</dbReference>
<dbReference type="GO" id="GO:0043162">
    <property type="term" value="P:ubiquitin-dependent protein catabolic process via the multivesicular body sorting pathway"/>
    <property type="evidence" value="ECO:0007669"/>
    <property type="project" value="UniProtKB-ARBA"/>
</dbReference>
<keyword evidence="7" id="KW-0072">Autophagy</keyword>
<dbReference type="EMBL" id="LN733663">
    <property type="protein sequence ID" value="CEP17310.1"/>
    <property type="molecule type" value="Genomic_DNA"/>
</dbReference>
<organism evidence="12 13">
    <name type="scientific">Parasitella parasitica</name>
    <dbReference type="NCBI Taxonomy" id="35722"/>
    <lineage>
        <taxon>Eukaryota</taxon>
        <taxon>Fungi</taxon>
        <taxon>Fungi incertae sedis</taxon>
        <taxon>Mucoromycota</taxon>
        <taxon>Mucoromycotina</taxon>
        <taxon>Mucoromycetes</taxon>
        <taxon>Mucorales</taxon>
        <taxon>Mucorineae</taxon>
        <taxon>Mucoraceae</taxon>
        <taxon>Parasitella</taxon>
    </lineage>
</organism>
<sequence length="1303" mass="150576">MSKELKQQQINGLLQQNPSTVTVVDGQIYEVPLQAQENTFLLINLPGHFPDEPPVITISPTGMRHPWIEGDVIMHDALPSWTQQSNLGVLVKDICEEFKNRPPAKKSDQKEDGYSVRPPPPIPSTSTSSAQPMNPEYIAISKLRQVFPFDIFFHSLARVKNLRTFQEELLSGNEQLAHKNLSKEDQLLKLRSEIENLHGQFKLDKIEFDTKEKLQHEAYSRFSSSTVLTRLKASVYESDELSESVAQSFLDGNLDNDSFVKQFREFRKVYHLRASKMQLSCNPPDWNMPQVWMILFAIMRIILAESGHEFESNNSFSKSKSPEEYVCLEQLRKEVENEFRINVPDQILLTVNGIQIKDNTLEPEQNASTIILFNRRLLQDPSLVKLPDCNLITNDMIPTFAELEAMIYTCETEIEKEEEIRIMLKDIGQTILDTCQRRKASIDKLARETNGQAIALEAALANLESHVKTAYQNFGKFDRIAQREFSKHTTVLEQMKNDLQILVSTSIHPRILAQIENPQSATLDTFIPVDLMDEQQKQYTALQKQYHDLAQATMEQRNKVDYLTQQTARVGSTNRTAFELGVAKVEKLVLDSAQAIHGLSGCQKKMASKQSGRIRNAFKSMYRHQQVLCDSEKIIQQERQLALQGFVNCILHISKVEESVAHIYPTLAELEKQMKELRLNIEKKTSDNLTKRLILGYGLLLIEIWRRDKYSDIVTKNACLLSELFSHFGKREERYRQHFNQQVQYLTKQNKTLGQEAILLPFAMQDINESPVICSTSTSIYLSDSFGSFITKNQIESFIQSIHYYQDITCQLRRRLDRESKRLNKGLALLGLPSGPDNSANQKIFTSIPLSPSTSSTTDHTINMKLATPPVTANGSIFQHQKDWELEKASILRQSQEYQNYIEDIHTKHENDRIKFEKDKQSLLRELYSKDKKIEEIKALYELKIEHLEKRQQEAENTFKDQIKQLQDQHYHALETEQITYKRRLDNFYQRINDKDVEINQLEQSLRETKSAPTSPTLYSFGMTVSQDKYDRDISRLQQIINQLKKEPSADITHQLHSRNEEIEGYKSTIAALEVSVKEANAKVTQMTKSEARLKQLALAENTQMMMHAEARVENLTAEHKQNMIELADEYKNEKQVLQIKHQTELDQVKQDMLDRQQTLQEEVETRVDQEKQSCIAKLSELESSWQEKIKLAEQKYEYEIDLHKQQNAKLLKEFGQFKRTANADQRELVNLQKKYKSAKNMAKELVSISSSCQQQQNHSDDVPLIDLLRRTLGNITSLQTKNSMLEQSMDSPYTMSTSYGYY</sequence>
<keyword evidence="4 8" id="KW-0813">Transport</keyword>
<evidence type="ECO:0000256" key="1">
    <source>
        <dbReference type="ARBA" id="ARBA00004177"/>
    </source>
</evidence>
<name>A0A0B7NP49_9FUNG</name>
<dbReference type="InterPro" id="IPR045326">
    <property type="entry name" value="ATG17-like_dom"/>
</dbReference>
<dbReference type="InterPro" id="IPR009851">
    <property type="entry name" value="Mod_r"/>
</dbReference>
<feature type="region of interest" description="Disordered" evidence="10">
    <location>
        <begin position="101"/>
        <end position="131"/>
    </location>
</feature>
<evidence type="ECO:0000256" key="10">
    <source>
        <dbReference type="SAM" id="MobiDB-lite"/>
    </source>
</evidence>
<keyword evidence="13" id="KW-1185">Reference proteome</keyword>
<dbReference type="OrthoDB" id="10260857at2759"/>
<feature type="coiled-coil region" evidence="9">
    <location>
        <begin position="1222"/>
        <end position="1249"/>
    </location>
</feature>
<evidence type="ECO:0000259" key="11">
    <source>
        <dbReference type="PROSITE" id="PS51314"/>
    </source>
</evidence>
<proteinExistence type="inferred from homology"/>
<evidence type="ECO:0000313" key="12">
    <source>
        <dbReference type="EMBL" id="CEP17310.1"/>
    </source>
</evidence>
<evidence type="ECO:0000313" key="13">
    <source>
        <dbReference type="Proteomes" id="UP000054107"/>
    </source>
</evidence>
<feature type="coiled-coil region" evidence="9">
    <location>
        <begin position="938"/>
        <end position="1148"/>
    </location>
</feature>
<dbReference type="GO" id="GO:0006623">
    <property type="term" value="P:protein targeting to vacuole"/>
    <property type="evidence" value="ECO:0007669"/>
    <property type="project" value="TreeGrafter"/>
</dbReference>
<evidence type="ECO:0000256" key="6">
    <source>
        <dbReference type="ARBA" id="ARBA00022927"/>
    </source>
</evidence>
<evidence type="ECO:0000256" key="9">
    <source>
        <dbReference type="SAM" id="Coils"/>
    </source>
</evidence>
<gene>
    <name evidence="12" type="primary">PARPA_11606.1 scaffold 44482</name>
</gene>
<evidence type="ECO:0000256" key="4">
    <source>
        <dbReference type="ARBA" id="ARBA00022448"/>
    </source>
</evidence>
<dbReference type="PANTHER" id="PTHR13678:SF2">
    <property type="entry name" value="VACUOLAR PROTEIN SORTING-ASSOCIATED PROTEIN 37A"/>
    <property type="match status" value="1"/>
</dbReference>
<dbReference type="PANTHER" id="PTHR13678">
    <property type="entry name" value="VACUOLAR PROTEIN SORTING-ASSOCIATED PROTEIN 37"/>
    <property type="match status" value="1"/>
</dbReference>
<feature type="compositionally biased region" description="Basic and acidic residues" evidence="10">
    <location>
        <begin position="101"/>
        <end position="114"/>
    </location>
</feature>
<comment type="similarity">
    <text evidence="3">Belongs to the VPS37 family.</text>
</comment>
<dbReference type="GO" id="GO:0006612">
    <property type="term" value="P:protein targeting to membrane"/>
    <property type="evidence" value="ECO:0007669"/>
    <property type="project" value="TreeGrafter"/>
</dbReference>
<keyword evidence="9" id="KW-0175">Coiled coil</keyword>
<keyword evidence="5" id="KW-0967">Endosome</keyword>
<evidence type="ECO:0000256" key="5">
    <source>
        <dbReference type="ARBA" id="ARBA00022753"/>
    </source>
</evidence>
<dbReference type="STRING" id="35722.A0A0B7NP49"/>
<evidence type="ECO:0000256" key="7">
    <source>
        <dbReference type="ARBA" id="ARBA00023006"/>
    </source>
</evidence>
<dbReference type="SUPFAM" id="SSF140111">
    <property type="entry name" value="Endosomal sorting complex assembly domain"/>
    <property type="match status" value="1"/>
</dbReference>
<reference evidence="12 13" key="1">
    <citation type="submission" date="2014-09" db="EMBL/GenBank/DDBJ databases">
        <authorList>
            <person name="Ellenberger Sabrina"/>
        </authorList>
    </citation>
    <scope>NUCLEOTIDE SEQUENCE [LARGE SCALE GENOMIC DNA]</scope>
    <source>
        <strain evidence="12 13">CBS 412.66</strain>
    </source>
</reference>
<evidence type="ECO:0000256" key="2">
    <source>
        <dbReference type="ARBA" id="ARBA00004623"/>
    </source>
</evidence>